<evidence type="ECO:0000313" key="3">
    <source>
        <dbReference type="Proteomes" id="UP000178912"/>
    </source>
</evidence>
<evidence type="ECO:0000256" key="1">
    <source>
        <dbReference type="SAM" id="MobiDB-lite"/>
    </source>
</evidence>
<feature type="compositionally biased region" description="Low complexity" evidence="1">
    <location>
        <begin position="432"/>
        <end position="451"/>
    </location>
</feature>
<gene>
    <name evidence="2" type="ORF">RAG0_15869</name>
</gene>
<dbReference type="Proteomes" id="UP000178912">
    <property type="component" value="Unassembled WGS sequence"/>
</dbReference>
<dbReference type="EMBL" id="FJUX01000148">
    <property type="protein sequence ID" value="CZT11834.1"/>
    <property type="molecule type" value="Genomic_DNA"/>
</dbReference>
<feature type="region of interest" description="Disordered" evidence="1">
    <location>
        <begin position="380"/>
        <end position="407"/>
    </location>
</feature>
<keyword evidence="3" id="KW-1185">Reference proteome</keyword>
<evidence type="ECO:0000313" key="2">
    <source>
        <dbReference type="EMBL" id="CZT11834.1"/>
    </source>
</evidence>
<feature type="region of interest" description="Disordered" evidence="1">
    <location>
        <begin position="419"/>
        <end position="451"/>
    </location>
</feature>
<dbReference type="OrthoDB" id="5400409at2759"/>
<organism evidence="2 3">
    <name type="scientific">Rhynchosporium agropyri</name>
    <dbReference type="NCBI Taxonomy" id="914238"/>
    <lineage>
        <taxon>Eukaryota</taxon>
        <taxon>Fungi</taxon>
        <taxon>Dikarya</taxon>
        <taxon>Ascomycota</taxon>
        <taxon>Pezizomycotina</taxon>
        <taxon>Leotiomycetes</taxon>
        <taxon>Helotiales</taxon>
        <taxon>Ploettnerulaceae</taxon>
        <taxon>Rhynchosporium</taxon>
    </lineage>
</organism>
<reference evidence="3" key="1">
    <citation type="submission" date="2016-03" db="EMBL/GenBank/DDBJ databases">
        <authorList>
            <person name="Guldener U."/>
        </authorList>
    </citation>
    <scope>NUCLEOTIDE SEQUENCE [LARGE SCALE GENOMIC DNA]</scope>
    <source>
        <strain evidence="3">04CH-RAC-A.6.1</strain>
    </source>
</reference>
<dbReference type="AlphaFoldDB" id="A0A1E1LMY8"/>
<feature type="compositionally biased region" description="Low complexity" evidence="1">
    <location>
        <begin position="395"/>
        <end position="407"/>
    </location>
</feature>
<protein>
    <submittedName>
        <fullName evidence="2">Uncharacterized protein</fullName>
    </submittedName>
</protein>
<name>A0A1E1LMY8_9HELO</name>
<accession>A0A1E1LMY8</accession>
<sequence length="745" mass="84557">MSFGWSAGDVIAGLKVVWDIWEAVSDGPLHTRFKAAQFFDEFIHVTSRLAEWEARRISCAKDDRLQRSHQELRDQCTEFIKKHMAIIQRVNPNTKAIRSRRSTWIQKASFTQEQVYALYQQVQWPSERKVVTRLREKLQFFLEIAALDVGMDTNSMVRDIARDIGSSRASQADLVSTNLRLVSSHLDLVSQVARNLKLITYPLERGNQVKEIDYPILRQFEQALQPPKPIGAIEDRSHTVQLPWQTRPRLAENEYAAVLPPKTRNQDQGVFPHDEGSGLISRRLENLSMRVMRRVETMDSISKLESSENSDPSVYQLLRRLQDMRERIAEAVGVLSQSSSRSDMTVVETGPRIALQQELEVWNRLEERIERERLHPAVGTFQPAVSSRPIPIPSPKSSGSLSPLTSSYEGWSVSSYGIPDRRRTSLSSSPGQLRLLSHSRTHSTSSYSRRQSFPLERQLAVQLSYLDYRVSAVIHTITRSDNGEVETIDIASLNGTVKFKHSVDPKTPAPVETSMKPFLDNSHIDKSYKLRVQFQGSHTLKITKPNEKAVTLPFPPKYRFLNIEDHLDFQFLLLNERVVYCADIQHIKSTDKDAQCRLGTIRILLDEFSRTRHILYFRHTPDQKHGFVEWPVNLFKPLKPISRKAKFLTLGSIDGKALFLAKSLSRRSTQGSVATIASFELSAGPAYAQLDQRAGGGKSVRGLLIEFNEADDCVGFWTEFSKKEVNFSENGLGLGPPAMPVELPA</sequence>
<proteinExistence type="predicted"/>